<feature type="region of interest" description="Disordered" evidence="1">
    <location>
        <begin position="348"/>
        <end position="381"/>
    </location>
</feature>
<dbReference type="Proteomes" id="UP001236369">
    <property type="component" value="Unassembled WGS sequence"/>
</dbReference>
<comment type="caution">
    <text evidence="2">The sequence shown here is derived from an EMBL/GenBank/DDBJ whole genome shotgun (WGS) entry which is preliminary data.</text>
</comment>
<evidence type="ECO:0000313" key="2">
    <source>
        <dbReference type="EMBL" id="MDQ0441412.1"/>
    </source>
</evidence>
<organism evidence="2 3">
    <name type="scientific">Methylobacterium persicinum</name>
    <dbReference type="NCBI Taxonomy" id="374426"/>
    <lineage>
        <taxon>Bacteria</taxon>
        <taxon>Pseudomonadati</taxon>
        <taxon>Pseudomonadota</taxon>
        <taxon>Alphaproteobacteria</taxon>
        <taxon>Hyphomicrobiales</taxon>
        <taxon>Methylobacteriaceae</taxon>
        <taxon>Methylobacterium</taxon>
    </lineage>
</organism>
<dbReference type="RefSeq" id="WP_238250009.1">
    <property type="nucleotide sequence ID" value="NZ_BPQX01000037.1"/>
</dbReference>
<sequence length="381" mass="40583">MPASDALPDLSGLLELSRIEQLDLKPVILRVQTDLYLRAPRRDRAARETFTSLACGLIPTVDQETACIVAEKLAGHPEAPQAVLDALAARGGPVRAAILAGRAAGAVHVGVGDPPDDAGEEAPLPAMLTARLASLPSLRREAIEDLSRDGRPEVDLALALNRGIVLAGAPLRRLVDRARRAPDLAYVLLARGDLPPPDLAPLYLYADPARREAIVRAVEATAGLRPCPPVPRGLGATLTALSTDRDVAAFVSTLANYLGLPQDFITAVEEAAARYDLLAVAMRAVGLHEDEAVYVFLTLNQGVACSAQRVSALVSVFRSLTRATARDLLAALLDSPLAERTPELYRPYHGPEASFRHGGERAAPRRASMPLLPVRPAREAN</sequence>
<accession>A0ABU0HGG4</accession>
<evidence type="ECO:0000313" key="3">
    <source>
        <dbReference type="Proteomes" id="UP001236369"/>
    </source>
</evidence>
<evidence type="ECO:0000256" key="1">
    <source>
        <dbReference type="SAM" id="MobiDB-lite"/>
    </source>
</evidence>
<keyword evidence="3" id="KW-1185">Reference proteome</keyword>
<name>A0ABU0HGG4_9HYPH</name>
<gene>
    <name evidence="2" type="ORF">QO016_000895</name>
</gene>
<protein>
    <recommendedName>
        <fullName evidence="4">DUF2336 domain-containing protein</fullName>
    </recommendedName>
</protein>
<reference evidence="2 3" key="1">
    <citation type="submission" date="2023-07" db="EMBL/GenBank/DDBJ databases">
        <title>Genomic Encyclopedia of Type Strains, Phase IV (KMG-IV): sequencing the most valuable type-strain genomes for metagenomic binning, comparative biology and taxonomic classification.</title>
        <authorList>
            <person name="Goeker M."/>
        </authorList>
    </citation>
    <scope>NUCLEOTIDE SEQUENCE [LARGE SCALE GENOMIC DNA]</scope>
    <source>
        <strain evidence="2 3">DSM 19562</strain>
    </source>
</reference>
<evidence type="ECO:0008006" key="4">
    <source>
        <dbReference type="Google" id="ProtNLM"/>
    </source>
</evidence>
<proteinExistence type="predicted"/>
<feature type="compositionally biased region" description="Basic and acidic residues" evidence="1">
    <location>
        <begin position="354"/>
        <end position="363"/>
    </location>
</feature>
<dbReference type="EMBL" id="JAUSVV010000002">
    <property type="protein sequence ID" value="MDQ0441412.1"/>
    <property type="molecule type" value="Genomic_DNA"/>
</dbReference>